<reference evidence="1" key="2">
    <citation type="submission" date="2020-09" db="EMBL/GenBank/DDBJ databases">
        <authorList>
            <person name="Sun Q."/>
            <person name="Kim S."/>
        </authorList>
    </citation>
    <scope>NUCLEOTIDE SEQUENCE</scope>
    <source>
        <strain evidence="1">KCTC 42650</strain>
    </source>
</reference>
<dbReference type="Pfam" id="PF09571">
    <property type="entry name" value="RE_XcyI"/>
    <property type="match status" value="1"/>
</dbReference>
<dbReference type="RefSeq" id="WP_189679270.1">
    <property type="nucleotide sequence ID" value="NZ_BNCJ01000002.1"/>
</dbReference>
<organism evidence="1 2">
    <name type="scientific">Seohaeicola zhoushanensis</name>
    <dbReference type="NCBI Taxonomy" id="1569283"/>
    <lineage>
        <taxon>Bacteria</taxon>
        <taxon>Pseudomonadati</taxon>
        <taxon>Pseudomonadota</taxon>
        <taxon>Alphaproteobacteria</taxon>
        <taxon>Rhodobacterales</taxon>
        <taxon>Roseobacteraceae</taxon>
        <taxon>Seohaeicola</taxon>
    </lineage>
</organism>
<reference evidence="1" key="1">
    <citation type="journal article" date="2014" name="Int. J. Syst. Evol. Microbiol.">
        <title>Complete genome sequence of Corynebacterium casei LMG S-19264T (=DSM 44701T), isolated from a smear-ripened cheese.</title>
        <authorList>
            <consortium name="US DOE Joint Genome Institute (JGI-PGF)"/>
            <person name="Walter F."/>
            <person name="Albersmeier A."/>
            <person name="Kalinowski J."/>
            <person name="Ruckert C."/>
        </authorList>
    </citation>
    <scope>NUCLEOTIDE SEQUENCE</scope>
    <source>
        <strain evidence="1">KCTC 42650</strain>
    </source>
</reference>
<dbReference type="Proteomes" id="UP000626220">
    <property type="component" value="Unassembled WGS sequence"/>
</dbReference>
<name>A0A8J3GWE6_9RHOB</name>
<evidence type="ECO:0000313" key="2">
    <source>
        <dbReference type="Proteomes" id="UP000626220"/>
    </source>
</evidence>
<accession>A0A8J3GWE6</accession>
<dbReference type="GO" id="GO:0003677">
    <property type="term" value="F:DNA binding"/>
    <property type="evidence" value="ECO:0007669"/>
    <property type="project" value="InterPro"/>
</dbReference>
<protein>
    <recommendedName>
        <fullName evidence="3">XcyI family restriction endonuclease</fullName>
    </recommendedName>
</protein>
<dbReference type="EMBL" id="BNCJ01000002">
    <property type="protein sequence ID" value="GHF43043.1"/>
    <property type="molecule type" value="Genomic_DNA"/>
</dbReference>
<dbReference type="InterPro" id="IPR019071">
    <property type="entry name" value="Restrct_endonuc_II_XcyI"/>
</dbReference>
<evidence type="ECO:0000313" key="1">
    <source>
        <dbReference type="EMBL" id="GHF43043.1"/>
    </source>
</evidence>
<dbReference type="GO" id="GO:0000287">
    <property type="term" value="F:magnesium ion binding"/>
    <property type="evidence" value="ECO:0007669"/>
    <property type="project" value="InterPro"/>
</dbReference>
<dbReference type="GO" id="GO:0009307">
    <property type="term" value="P:DNA restriction-modification system"/>
    <property type="evidence" value="ECO:0007669"/>
    <property type="project" value="InterPro"/>
</dbReference>
<proteinExistence type="predicted"/>
<dbReference type="GO" id="GO:0009036">
    <property type="term" value="F:type II site-specific deoxyribonuclease activity"/>
    <property type="evidence" value="ECO:0007669"/>
    <property type="project" value="InterPro"/>
</dbReference>
<evidence type="ECO:0008006" key="3">
    <source>
        <dbReference type="Google" id="ProtNLM"/>
    </source>
</evidence>
<sequence length="320" mass="34823">MIRLPPPALQSAFAGALGDLRGHFLRPALETTARGLDPAALARDLDAFAPAQDRALLAARGMAAELVFAVPLLLAANPRLLGYYRLLLGYSQKEFYRAEFGTSRLARMERDGSSSPQTLAALPDLCQALAASGSQLLGAIGETVTPEILDELILLTLGPQLRGGANVQKGTAGIGAVFEAIHEIVRPAVKRATDRQIDLTNAADRRVLIEFAPDPDIIILEEMLPGRFRKKVAIEVKAGSDFSNIHNRIGEAEKSHQKARAAGFNEFWTVVNVDRIDMAMARSESPTTNRFYRISDLQSRSGAEYEDFRTQVISLTGIRS</sequence>
<gene>
    <name evidence="1" type="ORF">GCM10017056_13600</name>
</gene>
<comment type="caution">
    <text evidence="1">The sequence shown here is derived from an EMBL/GenBank/DDBJ whole genome shotgun (WGS) entry which is preliminary data.</text>
</comment>
<keyword evidence="2" id="KW-1185">Reference proteome</keyword>
<dbReference type="AlphaFoldDB" id="A0A8J3GWE6"/>